<proteinExistence type="predicted"/>
<accession>A0AAW2FLU3</accession>
<comment type="caution">
    <text evidence="2">The sequence shown here is derived from an EMBL/GenBank/DDBJ whole genome shotgun (WGS) entry which is preliminary data.</text>
</comment>
<gene>
    <name evidence="2" type="ORF">PUN28_010072</name>
</gene>
<sequence length="179" mass="20265">MQSTVVLEPPERLRSHMPERAPRTRESRGLRIWIESSRDGFRESGWEISVTSAAAGLPPPRIVALARKRTREIEITKSVNNYVTPLMYSYIHDEICQYLIGRNKKVASLLEISNVKVPCCRCDKENDAARELGKWRNVLPNSELLLVARLETFLSSFASPDCGIIPLGSPCRLRETSDL</sequence>
<evidence type="ECO:0000256" key="1">
    <source>
        <dbReference type="SAM" id="MobiDB-lite"/>
    </source>
</evidence>
<keyword evidence="3" id="KW-1185">Reference proteome</keyword>
<organism evidence="2 3">
    <name type="scientific">Cardiocondyla obscurior</name>
    <dbReference type="NCBI Taxonomy" id="286306"/>
    <lineage>
        <taxon>Eukaryota</taxon>
        <taxon>Metazoa</taxon>
        <taxon>Ecdysozoa</taxon>
        <taxon>Arthropoda</taxon>
        <taxon>Hexapoda</taxon>
        <taxon>Insecta</taxon>
        <taxon>Pterygota</taxon>
        <taxon>Neoptera</taxon>
        <taxon>Endopterygota</taxon>
        <taxon>Hymenoptera</taxon>
        <taxon>Apocrita</taxon>
        <taxon>Aculeata</taxon>
        <taxon>Formicoidea</taxon>
        <taxon>Formicidae</taxon>
        <taxon>Myrmicinae</taxon>
        <taxon>Cardiocondyla</taxon>
    </lineage>
</organism>
<dbReference type="Proteomes" id="UP001430953">
    <property type="component" value="Unassembled WGS sequence"/>
</dbReference>
<name>A0AAW2FLU3_9HYME</name>
<dbReference type="EMBL" id="JADYXP020000009">
    <property type="protein sequence ID" value="KAL0116934.1"/>
    <property type="molecule type" value="Genomic_DNA"/>
</dbReference>
<protein>
    <submittedName>
        <fullName evidence="2">Uncharacterized protein</fullName>
    </submittedName>
</protein>
<reference evidence="2 3" key="1">
    <citation type="submission" date="2023-03" db="EMBL/GenBank/DDBJ databases">
        <title>High recombination rates correlate with genetic variation in Cardiocondyla obscurior ants.</title>
        <authorList>
            <person name="Errbii M."/>
        </authorList>
    </citation>
    <scope>NUCLEOTIDE SEQUENCE [LARGE SCALE GENOMIC DNA]</scope>
    <source>
        <strain evidence="2">Alpha-2009</strain>
        <tissue evidence="2">Whole body</tissue>
    </source>
</reference>
<evidence type="ECO:0000313" key="3">
    <source>
        <dbReference type="Proteomes" id="UP001430953"/>
    </source>
</evidence>
<dbReference type="AlphaFoldDB" id="A0AAW2FLU3"/>
<feature type="compositionally biased region" description="Basic and acidic residues" evidence="1">
    <location>
        <begin position="9"/>
        <end position="21"/>
    </location>
</feature>
<feature type="region of interest" description="Disordered" evidence="1">
    <location>
        <begin position="1"/>
        <end position="21"/>
    </location>
</feature>
<evidence type="ECO:0000313" key="2">
    <source>
        <dbReference type="EMBL" id="KAL0116934.1"/>
    </source>
</evidence>